<reference evidence="3" key="2">
    <citation type="journal article" date="2013" name="Nat. Commun.">
        <title>Genome of the Chinese tree shrew.</title>
        <authorList>
            <person name="Fan Y."/>
            <person name="Huang Z.Y."/>
            <person name="Cao C.C."/>
            <person name="Chen C.S."/>
            <person name="Chen Y.X."/>
            <person name="Fan D.D."/>
            <person name="He J."/>
            <person name="Hou H.L."/>
            <person name="Hu L."/>
            <person name="Hu X.T."/>
            <person name="Jiang X.T."/>
            <person name="Lai R."/>
            <person name="Lang Y.S."/>
            <person name="Liang B."/>
            <person name="Liao S.G."/>
            <person name="Mu D."/>
            <person name="Ma Y.Y."/>
            <person name="Niu Y.Y."/>
            <person name="Sun X.Q."/>
            <person name="Xia J.Q."/>
            <person name="Xiao J."/>
            <person name="Xiong Z.Q."/>
            <person name="Xu L."/>
            <person name="Yang L."/>
            <person name="Zhang Y."/>
            <person name="Zhao W."/>
            <person name="Zhao X.D."/>
            <person name="Zheng Y.T."/>
            <person name="Zhou J.M."/>
            <person name="Zhu Y.B."/>
            <person name="Zhang G.J."/>
            <person name="Wang J."/>
            <person name="Yao Y.G."/>
        </authorList>
    </citation>
    <scope>NUCLEOTIDE SEQUENCE [LARGE SCALE GENOMIC DNA]</scope>
</reference>
<proteinExistence type="predicted"/>
<feature type="compositionally biased region" description="Polar residues" evidence="1">
    <location>
        <begin position="117"/>
        <end position="134"/>
    </location>
</feature>
<feature type="region of interest" description="Disordered" evidence="1">
    <location>
        <begin position="176"/>
        <end position="247"/>
    </location>
</feature>
<dbReference type="Proteomes" id="UP000011518">
    <property type="component" value="Unassembled WGS sequence"/>
</dbReference>
<evidence type="ECO:0000256" key="1">
    <source>
        <dbReference type="SAM" id="MobiDB-lite"/>
    </source>
</evidence>
<feature type="compositionally biased region" description="Polar residues" evidence="1">
    <location>
        <begin position="1"/>
        <end position="20"/>
    </location>
</feature>
<dbReference type="EMBL" id="KB320797">
    <property type="protein sequence ID" value="ELW63004.1"/>
    <property type="molecule type" value="Genomic_DNA"/>
</dbReference>
<accession>L9KKK9</accession>
<feature type="compositionally biased region" description="Polar residues" evidence="1">
    <location>
        <begin position="176"/>
        <end position="189"/>
    </location>
</feature>
<organism evidence="2 3">
    <name type="scientific">Tupaia chinensis</name>
    <name type="common">Chinese tree shrew</name>
    <name type="synonym">Tupaia belangeri chinensis</name>
    <dbReference type="NCBI Taxonomy" id="246437"/>
    <lineage>
        <taxon>Eukaryota</taxon>
        <taxon>Metazoa</taxon>
        <taxon>Chordata</taxon>
        <taxon>Craniata</taxon>
        <taxon>Vertebrata</taxon>
        <taxon>Euteleostomi</taxon>
        <taxon>Mammalia</taxon>
        <taxon>Eutheria</taxon>
        <taxon>Euarchontoglires</taxon>
        <taxon>Scandentia</taxon>
        <taxon>Tupaiidae</taxon>
        <taxon>Tupaia</taxon>
    </lineage>
</organism>
<protein>
    <submittedName>
        <fullName evidence="2">Uncharacterized protein</fullName>
    </submittedName>
</protein>
<evidence type="ECO:0000313" key="3">
    <source>
        <dbReference type="Proteomes" id="UP000011518"/>
    </source>
</evidence>
<feature type="region of interest" description="Disordered" evidence="1">
    <location>
        <begin position="1"/>
        <end position="138"/>
    </location>
</feature>
<feature type="compositionally biased region" description="Polar residues" evidence="1">
    <location>
        <begin position="76"/>
        <end position="85"/>
    </location>
</feature>
<keyword evidence="3" id="KW-1185">Reference proteome</keyword>
<sequence length="247" mass="25950">MEESAQQQERSALTEGTSEQGGRPETGGDGRGLRAKAQSQLAQIPGWSTPETPRMATGCPSVWGSGTLGGAGWSTEGPTDLSSTRMLARHDQGPPGLRTGARSWLGRKDSPHGGSAWQGSQSEAPVPPTATQGDSPALLQSRVPLGAFLAQGKRALVLVPDLNQSSILAYYRNQSTNVRGSSEGPSASKWQACPYPSSTSTGRLRKSKRTPSSAGFRGSALGQRMARRGPQGPKSTQRTSLRPAPYP</sequence>
<gene>
    <name evidence="2" type="ORF">TREES_T100001603</name>
</gene>
<name>L9KKK9_TUPCH</name>
<reference evidence="3" key="1">
    <citation type="submission" date="2012-07" db="EMBL/GenBank/DDBJ databases">
        <title>Genome of the Chinese tree shrew, a rising model animal genetically related to primates.</title>
        <authorList>
            <person name="Zhang G."/>
            <person name="Fan Y."/>
            <person name="Yao Y."/>
            <person name="Huang Z."/>
        </authorList>
    </citation>
    <scope>NUCLEOTIDE SEQUENCE [LARGE SCALE GENOMIC DNA]</scope>
</reference>
<evidence type="ECO:0000313" key="2">
    <source>
        <dbReference type="EMBL" id="ELW63004.1"/>
    </source>
</evidence>
<dbReference type="InParanoid" id="L9KKK9"/>
<dbReference type="AlphaFoldDB" id="L9KKK9"/>